<dbReference type="EMBL" id="AE015451">
    <property type="protein sequence ID" value="AAN69989.1"/>
    <property type="molecule type" value="Genomic_DNA"/>
</dbReference>
<evidence type="ECO:0000313" key="3">
    <source>
        <dbReference type="Proteomes" id="UP000000556"/>
    </source>
</evidence>
<reference evidence="2 3" key="2">
    <citation type="journal article" date="2016" name="Environ. Microbiol.">
        <title>The revisited genome of Pseudomonas putida KT2440 enlightens its value as a robust metabolic chassis.</title>
        <authorList>
            <person name="Belda E."/>
            <person name="van Heck R.G."/>
            <person name="Lopez-Sanchez M.J."/>
            <person name="Cruveiller S."/>
            <person name="Barbe V."/>
            <person name="Fraser C."/>
            <person name="Klenk H.P."/>
            <person name="Petersen J."/>
            <person name="Morgat A."/>
            <person name="Nikel P.I."/>
            <person name="Vallenet D."/>
            <person name="Rouy Z."/>
            <person name="Sekowska A."/>
            <person name="Martins Dos Santos V.A."/>
            <person name="de Lorenzo V."/>
            <person name="Danchin A."/>
            <person name="Medigue C."/>
        </authorList>
    </citation>
    <scope>NUCLEOTIDE SEQUENCE [LARGE SCALE GENOMIC DNA]</scope>
    <source>
        <strain evidence="3">ATCC 47054 / DSM 6125 / CFBP 8728 / NCIMB 11950 / KT2440</strain>
    </source>
</reference>
<evidence type="ECO:0000313" key="2">
    <source>
        <dbReference type="EMBL" id="AAN69989.1"/>
    </source>
</evidence>
<accession>Q88EP2</accession>
<feature type="region of interest" description="Disordered" evidence="1">
    <location>
        <begin position="170"/>
        <end position="192"/>
    </location>
</feature>
<reference evidence="2 3" key="1">
    <citation type="journal article" date="2002" name="Environ. Microbiol.">
        <title>Complete genome sequence and comparative analysis of the metabolically versatile Pseudomonas putida KT2440.</title>
        <authorList>
            <person name="Nelson K.E."/>
            <person name="Weinel C."/>
            <person name="Paulsen I.T."/>
            <person name="Dodson R.J."/>
            <person name="Hilbert H."/>
            <person name="Martins dos Santos V.A."/>
            <person name="Fouts D.E."/>
            <person name="Gill S.R."/>
            <person name="Pop M."/>
            <person name="Holmes M."/>
            <person name="Brinkac L."/>
            <person name="Beanan M."/>
            <person name="DeBoy R.T."/>
            <person name="Daugherty S."/>
            <person name="Kolonay J."/>
            <person name="Madupu R."/>
            <person name="Nelson W."/>
            <person name="White O."/>
            <person name="Peterson J."/>
            <person name="Khouri H."/>
            <person name="Hance I."/>
            <person name="Chris Lee P."/>
            <person name="Holtzapple E."/>
            <person name="Scanlan D."/>
            <person name="Tran K."/>
            <person name="Moazzez A."/>
            <person name="Utterback T."/>
            <person name="Rizzo M."/>
            <person name="Lee K."/>
            <person name="Kosack D."/>
            <person name="Moestl D."/>
            <person name="Wedler H."/>
            <person name="Lauber J."/>
            <person name="Stjepandic D."/>
            <person name="Hoheisel J."/>
            <person name="Straetz M."/>
            <person name="Heim S."/>
            <person name="Kiewitz C."/>
            <person name="Eisen J.A."/>
            <person name="Timmis K.N."/>
            <person name="Dusterhoft A."/>
            <person name="Tummler B."/>
            <person name="Fraser C.M."/>
        </authorList>
    </citation>
    <scope>NUCLEOTIDE SEQUENCE [LARGE SCALE GENOMIC DNA]</scope>
    <source>
        <strain evidence="3">ATCC 47054 / DSM 6125 / CFBP 8728 / NCIMB 11950 / KT2440</strain>
    </source>
</reference>
<proteinExistence type="predicted"/>
<dbReference type="BioCyc" id="PPUT160488:G1G01-4691-MONOMER"/>
<gene>
    <name evidence="2" type="ordered locus">PP_4412</name>
</gene>
<dbReference type="OrthoDB" id="6894259at2"/>
<sequence length="192" mass="21963">MIYSRFLYTEYEQPHDEDGEGGFTIFSTPQSLGDNATDEQRVGFLNFAVLWDGEPDTRVIYLAEQAIVRDVMAPVRLLHAHEGTLTVVYEHQGEGLDIDAFKEAWEDIVSGVQLEYWTVEVIEEILVGHLQYGGRLFRKYAPEIMASDYLGMSFYTEEDFLFAEDWTEEQVFGSGQQQDSDDEPPPPNGELF</sequence>
<dbReference type="PATRIC" id="fig|160488.4.peg.4690"/>
<name>Q88EP2_PSEPK</name>
<keyword evidence="3" id="KW-1185">Reference proteome</keyword>
<dbReference type="PaxDb" id="160488-PP_4412"/>
<dbReference type="STRING" id="160488.PP_4412"/>
<protein>
    <submittedName>
        <fullName evidence="2">Uncharacterized protein</fullName>
    </submittedName>
</protein>
<organism evidence="2 3">
    <name type="scientific">Pseudomonas putida (strain ATCC 47054 / DSM 6125 / CFBP 8728 / NCIMB 11950 / KT2440)</name>
    <dbReference type="NCBI Taxonomy" id="160488"/>
    <lineage>
        <taxon>Bacteria</taxon>
        <taxon>Pseudomonadati</taxon>
        <taxon>Pseudomonadota</taxon>
        <taxon>Gammaproteobacteria</taxon>
        <taxon>Pseudomonadales</taxon>
        <taxon>Pseudomonadaceae</taxon>
        <taxon>Pseudomonas</taxon>
    </lineage>
</organism>
<dbReference type="RefSeq" id="WP_010955120.1">
    <property type="nucleotide sequence ID" value="NC_002947.4"/>
</dbReference>
<dbReference type="Proteomes" id="UP000000556">
    <property type="component" value="Chromosome"/>
</dbReference>
<dbReference type="KEGG" id="ppu:PP_4412"/>
<dbReference type="HOGENOM" id="CLU_1414106_0_0_6"/>
<evidence type="ECO:0000256" key="1">
    <source>
        <dbReference type="SAM" id="MobiDB-lite"/>
    </source>
</evidence>
<dbReference type="AlphaFoldDB" id="Q88EP2"/>